<feature type="chain" id="PRO_5047220331" evidence="1">
    <location>
        <begin position="22"/>
        <end position="86"/>
    </location>
</feature>
<dbReference type="Proteomes" id="UP001308005">
    <property type="component" value="Unassembled WGS sequence"/>
</dbReference>
<evidence type="ECO:0000313" key="2">
    <source>
        <dbReference type="EMBL" id="MEB4593028.1"/>
    </source>
</evidence>
<proteinExistence type="predicted"/>
<evidence type="ECO:0000256" key="1">
    <source>
        <dbReference type="SAM" id="SignalP"/>
    </source>
</evidence>
<reference evidence="3" key="1">
    <citation type="submission" date="2023-07" db="EMBL/GenBank/DDBJ databases">
        <title>The carbon used by Thiothrix.</title>
        <authorList>
            <person name="Chen L."/>
        </authorList>
    </citation>
    <scope>NUCLEOTIDE SEQUENCE [LARGE SCALE GENOMIC DNA]</scope>
</reference>
<keyword evidence="1" id="KW-0732">Signal</keyword>
<name>A0ABU6D3Y7_9GAMM</name>
<gene>
    <name evidence="2" type="ORF">VSS37_18760</name>
</gene>
<accession>A0ABU6D3Y7</accession>
<organism evidence="2 3">
    <name type="scientific">Candidatus Thiothrix phosphatis</name>
    <dbReference type="NCBI Taxonomy" id="3112415"/>
    <lineage>
        <taxon>Bacteria</taxon>
        <taxon>Pseudomonadati</taxon>
        <taxon>Pseudomonadota</taxon>
        <taxon>Gammaproteobacteria</taxon>
        <taxon>Thiotrichales</taxon>
        <taxon>Thiotrichaceae</taxon>
        <taxon>Thiothrix</taxon>
    </lineage>
</organism>
<dbReference type="EMBL" id="JAYMYJ010000146">
    <property type="protein sequence ID" value="MEB4593028.1"/>
    <property type="molecule type" value="Genomic_DNA"/>
</dbReference>
<reference evidence="2 3" key="2">
    <citation type="submission" date="2024-01" db="EMBL/GenBank/DDBJ databases">
        <authorList>
            <person name="Xie X."/>
        </authorList>
    </citation>
    <scope>NUCLEOTIDE SEQUENCE [LARGE SCALE GENOMIC DNA]</scope>
    <source>
        <strain evidence="2">SCUT-1</strain>
    </source>
</reference>
<feature type="signal peptide" evidence="1">
    <location>
        <begin position="1"/>
        <end position="21"/>
    </location>
</feature>
<evidence type="ECO:0000313" key="3">
    <source>
        <dbReference type="Proteomes" id="UP001308005"/>
    </source>
</evidence>
<keyword evidence="3" id="KW-1185">Reference proteome</keyword>
<sequence length="86" mass="10150">MKKCIPFVAVMVAFSAGNGYANINDQCQYLSDENDNRNETRCQCYTRQADYYESRMRAGYAASEYDQLEEKRKYFKDKAFNCKPRK</sequence>
<protein>
    <submittedName>
        <fullName evidence="2">Uncharacterized protein</fullName>
    </submittedName>
</protein>
<comment type="caution">
    <text evidence="2">The sequence shown here is derived from an EMBL/GenBank/DDBJ whole genome shotgun (WGS) entry which is preliminary data.</text>
</comment>
<dbReference type="RefSeq" id="WP_324697663.1">
    <property type="nucleotide sequence ID" value="NZ_JAYMYJ010000146.1"/>
</dbReference>